<evidence type="ECO:0000313" key="1">
    <source>
        <dbReference type="EMBL" id="MBO8482813.1"/>
    </source>
</evidence>
<evidence type="ECO:0008006" key="3">
    <source>
        <dbReference type="Google" id="ProtNLM"/>
    </source>
</evidence>
<evidence type="ECO:0000313" key="2">
    <source>
        <dbReference type="Proteomes" id="UP000725002"/>
    </source>
</evidence>
<proteinExistence type="predicted"/>
<name>A0A940IHL9_9BACT</name>
<comment type="caution">
    <text evidence="1">The sequence shown here is derived from an EMBL/GenBank/DDBJ whole genome shotgun (WGS) entry which is preliminary data.</text>
</comment>
<dbReference type="Proteomes" id="UP000725002">
    <property type="component" value="Unassembled WGS sequence"/>
</dbReference>
<accession>A0A940IHL9</accession>
<reference evidence="1" key="1">
    <citation type="submission" date="2020-10" db="EMBL/GenBank/DDBJ databases">
        <authorList>
            <person name="Gilroy R."/>
        </authorList>
    </citation>
    <scope>NUCLEOTIDE SEQUENCE</scope>
    <source>
        <strain evidence="1">G3-8215</strain>
    </source>
</reference>
<sequence length="208" mass="24258">MIDETSIVSSMRTMIQGWGRGRIFFLTDFACLEAPVSVRKFISEMAEEGFVARLARGIYCYPRLVDNGYTARMALPEAEEIAYALAEKENIRILPYGDEAAYRLGLTSMRIGNLRYRTDGSHRVINLSKGRKIYFNHTSEMKMFAYRNETMRLLATAIRDLGEEYVCTDEKTRIIRRHLRQVPEQDYMRDIVLPPAWVREIIERIWNG</sequence>
<dbReference type="Pfam" id="PF19570">
    <property type="entry name" value="DUF6088"/>
    <property type="match status" value="1"/>
</dbReference>
<organism evidence="1 2">
    <name type="scientific">Candidatus Cryptobacteroides avicola</name>
    <dbReference type="NCBI Taxonomy" id="2840757"/>
    <lineage>
        <taxon>Bacteria</taxon>
        <taxon>Pseudomonadati</taxon>
        <taxon>Bacteroidota</taxon>
        <taxon>Bacteroidia</taxon>
        <taxon>Bacteroidales</taxon>
        <taxon>Candidatus Cryptobacteroides</taxon>
    </lineage>
</organism>
<dbReference type="EMBL" id="JADILV010000011">
    <property type="protein sequence ID" value="MBO8482813.1"/>
    <property type="molecule type" value="Genomic_DNA"/>
</dbReference>
<protein>
    <recommendedName>
        <fullName evidence="3">Transcriptional regulator, AbiEi antitoxin, Type IV TA system</fullName>
    </recommendedName>
</protein>
<gene>
    <name evidence="1" type="ORF">IAB75_01655</name>
</gene>
<reference evidence="1" key="2">
    <citation type="journal article" date="2021" name="PeerJ">
        <title>Extensive microbial diversity within the chicken gut microbiome revealed by metagenomics and culture.</title>
        <authorList>
            <person name="Gilroy R."/>
            <person name="Ravi A."/>
            <person name="Getino M."/>
            <person name="Pursley I."/>
            <person name="Horton D.L."/>
            <person name="Alikhan N.F."/>
            <person name="Baker D."/>
            <person name="Gharbi K."/>
            <person name="Hall N."/>
            <person name="Watson M."/>
            <person name="Adriaenssens E.M."/>
            <person name="Foster-Nyarko E."/>
            <person name="Jarju S."/>
            <person name="Secka A."/>
            <person name="Antonio M."/>
            <person name="Oren A."/>
            <person name="Chaudhuri R.R."/>
            <person name="La Ragione R."/>
            <person name="Hildebrand F."/>
            <person name="Pallen M.J."/>
        </authorList>
    </citation>
    <scope>NUCLEOTIDE SEQUENCE</scope>
    <source>
        <strain evidence="1">G3-8215</strain>
    </source>
</reference>
<dbReference type="AlphaFoldDB" id="A0A940IHL9"/>
<dbReference type="InterPro" id="IPR045738">
    <property type="entry name" value="DUF6088"/>
</dbReference>